<dbReference type="AlphaFoldDB" id="A0A382ZCZ0"/>
<dbReference type="InterPro" id="IPR029068">
    <property type="entry name" value="Glyas_Bleomycin-R_OHBP_Dase"/>
</dbReference>
<sequence>MKTHLKIMLIVSFFLLAGCSDKNVSEESVTTINDTKEMTRDIIGNNAFLYYKDYDEAVSFYQKQMGYRNVFEFPGFAMIV</sequence>
<reference evidence="1" key="1">
    <citation type="submission" date="2018-05" db="EMBL/GenBank/DDBJ databases">
        <authorList>
            <person name="Lanie J.A."/>
            <person name="Ng W.-L."/>
            <person name="Kazmierczak K.M."/>
            <person name="Andrzejewski T.M."/>
            <person name="Davidsen T.M."/>
            <person name="Wayne K.J."/>
            <person name="Tettelin H."/>
            <person name="Glass J.I."/>
            <person name="Rusch D."/>
            <person name="Podicherti R."/>
            <person name="Tsui H.-C.T."/>
            <person name="Winkler M.E."/>
        </authorList>
    </citation>
    <scope>NUCLEOTIDE SEQUENCE</scope>
</reference>
<organism evidence="1">
    <name type="scientific">marine metagenome</name>
    <dbReference type="NCBI Taxonomy" id="408172"/>
    <lineage>
        <taxon>unclassified sequences</taxon>
        <taxon>metagenomes</taxon>
        <taxon>ecological metagenomes</taxon>
    </lineage>
</organism>
<evidence type="ECO:0000313" key="1">
    <source>
        <dbReference type="EMBL" id="SVD93089.1"/>
    </source>
</evidence>
<feature type="non-terminal residue" evidence="1">
    <location>
        <position position="80"/>
    </location>
</feature>
<dbReference type="SUPFAM" id="SSF54593">
    <property type="entry name" value="Glyoxalase/Bleomycin resistance protein/Dihydroxybiphenyl dioxygenase"/>
    <property type="match status" value="1"/>
</dbReference>
<name>A0A382ZCZ0_9ZZZZ</name>
<accession>A0A382ZCZ0</accession>
<dbReference type="PROSITE" id="PS51257">
    <property type="entry name" value="PROKAR_LIPOPROTEIN"/>
    <property type="match status" value="1"/>
</dbReference>
<proteinExistence type="predicted"/>
<gene>
    <name evidence="1" type="ORF">METZ01_LOCUS445943</name>
</gene>
<protein>
    <submittedName>
        <fullName evidence="1">Uncharacterized protein</fullName>
    </submittedName>
</protein>
<dbReference type="EMBL" id="UINC01182718">
    <property type="protein sequence ID" value="SVD93089.1"/>
    <property type="molecule type" value="Genomic_DNA"/>
</dbReference>